<proteinExistence type="predicted"/>
<dbReference type="NCBIfam" id="TIGR02593">
    <property type="entry name" value="CRISPR_cas5"/>
    <property type="match status" value="1"/>
</dbReference>
<comment type="caution">
    <text evidence="2">The sequence shown here is derived from an EMBL/GenBank/DDBJ whole genome shotgun (WGS) entry which is preliminary data.</text>
</comment>
<reference evidence="2" key="1">
    <citation type="submission" date="2020-10" db="EMBL/GenBank/DDBJ databases">
        <authorList>
            <person name="Gilroy R."/>
        </authorList>
    </citation>
    <scope>NUCLEOTIDE SEQUENCE</scope>
    <source>
        <strain evidence="2">CHK190-19873</strain>
    </source>
</reference>
<dbReference type="Pfam" id="PF09704">
    <property type="entry name" value="Cas_Cas5d"/>
    <property type="match status" value="1"/>
</dbReference>
<dbReference type="EMBL" id="DVIQ01000050">
    <property type="protein sequence ID" value="HIS31662.1"/>
    <property type="molecule type" value="Genomic_DNA"/>
</dbReference>
<keyword evidence="1" id="KW-0051">Antiviral defense</keyword>
<dbReference type="AlphaFoldDB" id="A0A9D1ESX0"/>
<reference evidence="2" key="2">
    <citation type="journal article" date="2021" name="PeerJ">
        <title>Extensive microbial diversity within the chicken gut microbiome revealed by metagenomics and culture.</title>
        <authorList>
            <person name="Gilroy R."/>
            <person name="Ravi A."/>
            <person name="Getino M."/>
            <person name="Pursley I."/>
            <person name="Horton D.L."/>
            <person name="Alikhan N.F."/>
            <person name="Baker D."/>
            <person name="Gharbi K."/>
            <person name="Hall N."/>
            <person name="Watson M."/>
            <person name="Adriaenssens E.M."/>
            <person name="Foster-Nyarko E."/>
            <person name="Jarju S."/>
            <person name="Secka A."/>
            <person name="Antonio M."/>
            <person name="Oren A."/>
            <person name="Chaudhuri R.R."/>
            <person name="La Ragione R."/>
            <person name="Hildebrand F."/>
            <person name="Pallen M.J."/>
        </authorList>
    </citation>
    <scope>NUCLEOTIDE SEQUENCE</scope>
    <source>
        <strain evidence="2">CHK190-19873</strain>
    </source>
</reference>
<protein>
    <submittedName>
        <fullName evidence="2">CRISPR-associated protein Cas5</fullName>
    </submittedName>
</protein>
<dbReference type="Proteomes" id="UP000823935">
    <property type="component" value="Unassembled WGS sequence"/>
</dbReference>
<sequence>MEIAGNTAIWTRPDTGDSPCSYPAPTYSAVKALFESVLWGPDVLVEPVKAEICSPIRYHSYATNYGGPLRKDKSVKDGNNYQLYATVLTDVCYRLYARVRPNPRKEKMPQAALEWDRRTTSPGHAYQEIFNRRLTRGQSFASLSLGWREFTPSYFGPFREGTKVCSEIPDIAIPSMLREVFPAGYRSDWRAVYDTNLVIHQGVLIYPERGRCCDQ</sequence>
<evidence type="ECO:0000313" key="3">
    <source>
        <dbReference type="Proteomes" id="UP000823935"/>
    </source>
</evidence>
<name>A0A9D1ESX0_9FIRM</name>
<evidence type="ECO:0000256" key="1">
    <source>
        <dbReference type="ARBA" id="ARBA00023118"/>
    </source>
</evidence>
<evidence type="ECO:0000313" key="2">
    <source>
        <dbReference type="EMBL" id="HIS31662.1"/>
    </source>
</evidence>
<accession>A0A9D1ESX0</accession>
<dbReference type="InterPro" id="IPR021124">
    <property type="entry name" value="CRISPR-assoc_prot_Cas5"/>
</dbReference>
<dbReference type="Gene3D" id="3.30.70.2660">
    <property type="match status" value="1"/>
</dbReference>
<dbReference type="GO" id="GO:0043571">
    <property type="term" value="P:maintenance of CRISPR repeat elements"/>
    <property type="evidence" value="ECO:0007669"/>
    <property type="project" value="InterPro"/>
</dbReference>
<organism evidence="2 3">
    <name type="scientific">Candidatus Limivivens intestinipullorum</name>
    <dbReference type="NCBI Taxonomy" id="2840858"/>
    <lineage>
        <taxon>Bacteria</taxon>
        <taxon>Bacillati</taxon>
        <taxon>Bacillota</taxon>
        <taxon>Clostridia</taxon>
        <taxon>Lachnospirales</taxon>
        <taxon>Lachnospiraceae</taxon>
        <taxon>Lachnospiraceae incertae sedis</taxon>
        <taxon>Candidatus Limivivens</taxon>
    </lineage>
</organism>
<gene>
    <name evidence="2" type="primary">cas5</name>
    <name evidence="2" type="ORF">IAB44_08990</name>
</gene>
<dbReference type="GO" id="GO:0051607">
    <property type="term" value="P:defense response to virus"/>
    <property type="evidence" value="ECO:0007669"/>
    <property type="project" value="UniProtKB-KW"/>
</dbReference>
<dbReference type="InterPro" id="IPR013422">
    <property type="entry name" value="CRISPR-assoc_prot_Cas5_N"/>
</dbReference>